<evidence type="ECO:0000313" key="2">
    <source>
        <dbReference type="Proteomes" id="UP000785679"/>
    </source>
</evidence>
<dbReference type="EMBL" id="RRYP01021510">
    <property type="protein sequence ID" value="TNV72643.1"/>
    <property type="molecule type" value="Genomic_DNA"/>
</dbReference>
<protein>
    <submittedName>
        <fullName evidence="1">Uncharacterized protein</fullName>
    </submittedName>
</protein>
<gene>
    <name evidence="1" type="ORF">FGO68_gene7247</name>
</gene>
<dbReference type="Proteomes" id="UP000785679">
    <property type="component" value="Unassembled WGS sequence"/>
</dbReference>
<comment type="caution">
    <text evidence="1">The sequence shown here is derived from an EMBL/GenBank/DDBJ whole genome shotgun (WGS) entry which is preliminary data.</text>
</comment>
<reference evidence="1" key="1">
    <citation type="submission" date="2019-06" db="EMBL/GenBank/DDBJ databases">
        <authorList>
            <person name="Zheng W."/>
        </authorList>
    </citation>
    <scope>NUCLEOTIDE SEQUENCE</scope>
    <source>
        <strain evidence="1">QDHG01</strain>
    </source>
</reference>
<name>A0A8J8ND58_HALGN</name>
<organism evidence="1 2">
    <name type="scientific">Halteria grandinella</name>
    <dbReference type="NCBI Taxonomy" id="5974"/>
    <lineage>
        <taxon>Eukaryota</taxon>
        <taxon>Sar</taxon>
        <taxon>Alveolata</taxon>
        <taxon>Ciliophora</taxon>
        <taxon>Intramacronucleata</taxon>
        <taxon>Spirotrichea</taxon>
        <taxon>Stichotrichia</taxon>
        <taxon>Sporadotrichida</taxon>
        <taxon>Halteriidae</taxon>
        <taxon>Halteria</taxon>
    </lineage>
</organism>
<evidence type="ECO:0000313" key="1">
    <source>
        <dbReference type="EMBL" id="TNV72643.1"/>
    </source>
</evidence>
<accession>A0A8J8ND58</accession>
<dbReference type="AlphaFoldDB" id="A0A8J8ND58"/>
<keyword evidence="2" id="KW-1185">Reference proteome</keyword>
<sequence length="98" mass="11600">MEKLDQTFSRSICEHDGDTDESVGWEDFVVVTGSKQILKLFQHFKINSSFQKAEDQSIISRANHLDLQPQANQLYFLPQQTRYSFYERRGHQQYLEVQ</sequence>
<proteinExistence type="predicted"/>